<dbReference type="FunFam" id="3.30.460.10:FF:000008">
    <property type="entry name" value="Ribosomal silencing factor RsfS"/>
    <property type="match status" value="1"/>
</dbReference>
<dbReference type="SUPFAM" id="SSF81301">
    <property type="entry name" value="Nucleotidyltransferase"/>
    <property type="match status" value="1"/>
</dbReference>
<dbReference type="GO" id="GO:0090071">
    <property type="term" value="P:negative regulation of ribosome biogenesis"/>
    <property type="evidence" value="ECO:0007669"/>
    <property type="project" value="UniProtKB-UniRule"/>
</dbReference>
<dbReference type="RefSeq" id="WP_043058396.1">
    <property type="nucleotide sequence ID" value="NZ_LXEY01000021.1"/>
</dbReference>
<dbReference type="PANTHER" id="PTHR21043:SF0">
    <property type="entry name" value="MITOCHONDRIAL ASSEMBLY OF RIBOSOMAL LARGE SUBUNIT PROTEIN 1"/>
    <property type="match status" value="1"/>
</dbReference>
<evidence type="ECO:0000256" key="2">
    <source>
        <dbReference type="HAMAP-Rule" id="MF_01477"/>
    </source>
</evidence>
<keyword evidence="4" id="KW-1185">Reference proteome</keyword>
<accession>A0A1B7LXJ3</accession>
<name>A0A1B7LXJ3_9MICC</name>
<comment type="subunit">
    <text evidence="2">Interacts with ribosomal protein uL14 (rplN).</text>
</comment>
<gene>
    <name evidence="2" type="primary">rsfS</name>
    <name evidence="3" type="ORF">A6F49_14240</name>
</gene>
<comment type="similarity">
    <text evidence="1 2">Belongs to the Iojap/RsfS family.</text>
</comment>
<dbReference type="AlphaFoldDB" id="A0A1B7LXJ3"/>
<dbReference type="Gene3D" id="3.30.460.10">
    <property type="entry name" value="Beta Polymerase, domain 2"/>
    <property type="match status" value="1"/>
</dbReference>
<reference evidence="3 4" key="1">
    <citation type="submission" date="2016-04" db="EMBL/GenBank/DDBJ databases">
        <title>First whole genome shotgun sequence of the bacterium Enteractinococcus sp. strain UASWS1574.</title>
        <authorList>
            <person name="Crovadore J."/>
            <person name="Chablais R."/>
            <person name="Lefort F."/>
        </authorList>
    </citation>
    <scope>NUCLEOTIDE SEQUENCE [LARGE SCALE GENOMIC DNA]</scope>
    <source>
        <strain evidence="3 4">UASWS1574</strain>
    </source>
</reference>
<dbReference type="GO" id="GO:0042256">
    <property type="term" value="P:cytosolic ribosome assembly"/>
    <property type="evidence" value="ECO:0007669"/>
    <property type="project" value="UniProtKB-UniRule"/>
</dbReference>
<dbReference type="EMBL" id="LXEY01000021">
    <property type="protein sequence ID" value="OAV59908.1"/>
    <property type="molecule type" value="Genomic_DNA"/>
</dbReference>
<comment type="caution">
    <text evidence="3">The sequence shown here is derived from an EMBL/GenBank/DDBJ whole genome shotgun (WGS) entry which is preliminary data.</text>
</comment>
<dbReference type="NCBIfam" id="TIGR00090">
    <property type="entry name" value="rsfS_iojap_ybeB"/>
    <property type="match status" value="1"/>
</dbReference>
<dbReference type="Proteomes" id="UP000078292">
    <property type="component" value="Unassembled WGS sequence"/>
</dbReference>
<dbReference type="GO" id="GO:0005737">
    <property type="term" value="C:cytoplasm"/>
    <property type="evidence" value="ECO:0007669"/>
    <property type="project" value="UniProtKB-SubCell"/>
</dbReference>
<dbReference type="OrthoDB" id="9793681at2"/>
<sequence length="121" mass="13736">MAVPEPTLDALHIAAKAAATRQAENIAAVDVADRLGITDAFFFASAPTERQVKSIIDEIEDQLREQLQLKPSRREGESENRWVLLDYGHFVVHVQHDEERENYALDRLWSDAPQIDLPETD</sequence>
<dbReference type="PANTHER" id="PTHR21043">
    <property type="entry name" value="IOJAP SUPERFAMILY ORTHOLOG"/>
    <property type="match status" value="1"/>
</dbReference>
<dbReference type="HAMAP" id="MF_01477">
    <property type="entry name" value="Iojap_RsfS"/>
    <property type="match status" value="1"/>
</dbReference>
<organism evidence="3 4">
    <name type="scientific">Enteractinococcus helveticum</name>
    <dbReference type="NCBI Taxonomy" id="1837282"/>
    <lineage>
        <taxon>Bacteria</taxon>
        <taxon>Bacillati</taxon>
        <taxon>Actinomycetota</taxon>
        <taxon>Actinomycetes</taxon>
        <taxon>Micrococcales</taxon>
        <taxon>Micrococcaceae</taxon>
    </lineage>
</organism>
<comment type="function">
    <text evidence="2">Functions as a ribosomal silencing factor. Interacts with ribosomal protein uL14 (rplN), blocking formation of intersubunit bridge B8. Prevents association of the 30S and 50S ribosomal subunits and the formation of functional ribosomes, thus repressing translation.</text>
</comment>
<dbReference type="GO" id="GO:0043023">
    <property type="term" value="F:ribosomal large subunit binding"/>
    <property type="evidence" value="ECO:0007669"/>
    <property type="project" value="TreeGrafter"/>
</dbReference>
<evidence type="ECO:0000256" key="1">
    <source>
        <dbReference type="ARBA" id="ARBA00010574"/>
    </source>
</evidence>
<proteinExistence type="inferred from homology"/>
<dbReference type="STRING" id="1837282.A6F49_14240"/>
<dbReference type="Pfam" id="PF02410">
    <property type="entry name" value="RsfS"/>
    <property type="match status" value="1"/>
</dbReference>
<dbReference type="InterPro" id="IPR004394">
    <property type="entry name" value="Iojap/RsfS/C7orf30"/>
</dbReference>
<keyword evidence="2" id="KW-0810">Translation regulation</keyword>
<evidence type="ECO:0000313" key="4">
    <source>
        <dbReference type="Proteomes" id="UP000078292"/>
    </source>
</evidence>
<comment type="subcellular location">
    <subcellularLocation>
        <location evidence="2">Cytoplasm</location>
    </subcellularLocation>
</comment>
<protein>
    <recommendedName>
        <fullName evidence="2">Ribosomal silencing factor RsfS</fullName>
    </recommendedName>
</protein>
<evidence type="ECO:0000313" key="3">
    <source>
        <dbReference type="EMBL" id="OAV59908.1"/>
    </source>
</evidence>
<keyword evidence="2" id="KW-0678">Repressor</keyword>
<dbReference type="InterPro" id="IPR043519">
    <property type="entry name" value="NT_sf"/>
</dbReference>
<keyword evidence="2" id="KW-0963">Cytoplasm</keyword>
<dbReference type="GO" id="GO:0017148">
    <property type="term" value="P:negative regulation of translation"/>
    <property type="evidence" value="ECO:0007669"/>
    <property type="project" value="UniProtKB-UniRule"/>
</dbReference>